<dbReference type="PANTHER" id="PTHR43201:SF8">
    <property type="entry name" value="ACYL-COA SYNTHETASE FAMILY MEMBER 3"/>
    <property type="match status" value="1"/>
</dbReference>
<dbReference type="InterPro" id="IPR025110">
    <property type="entry name" value="AMP-bd_C"/>
</dbReference>
<dbReference type="InterPro" id="IPR000873">
    <property type="entry name" value="AMP-dep_synth/lig_dom"/>
</dbReference>
<gene>
    <name evidence="4" type="ORF">WJX75_001158</name>
</gene>
<dbReference type="InterPro" id="IPR045851">
    <property type="entry name" value="AMP-bd_C_sf"/>
</dbReference>
<comment type="caution">
    <text evidence="4">The sequence shown here is derived from an EMBL/GenBank/DDBJ whole genome shotgun (WGS) entry which is preliminary data.</text>
</comment>
<sequence>MEIVKGARAFLVRAAIATGGCTYSYGDLLGGSQRLARVIAEAAESGGSGSPRVAIMAAPGRQYVEGTWGTWLAKGTAVPLCMSHPAGDIQYVLEDAKASVVLTTPDLADRMKPLTTATGAHLHVIGPESDDSLPQGLEESTADWSNKDDALIVYTSGTTGRPKGALHTHGNLSAQISALVTSWEWGENDRILHTLPLHHVHGIINALHCAHAAGAAVEFLPKFSPGEVWETLMREEDPITVFMGVPTMYSYLLTHYASMAPHQQAAARKAAARLRLTVSGSAACPLPVMHRWHELSGQWLLERYGMTETNMMLSNPYRGERRPGSVGLPLPGVEVRAVSEDTEQPTESGMAVPSECPNAVEGPGELRARGHNIFKEYINKPEATAEAFDEDGWFRTGDTAVLEGTPPYWRILGRTSVDIIKSGGYKISALAVENALLTHERIRECAVLGLPDNSLGEAIAAVVACQDRPVTLEELQEWLSDRLPPYQIPRELKVVDSIPRNAMGKINKKELRRTLF</sequence>
<evidence type="ECO:0000313" key="4">
    <source>
        <dbReference type="EMBL" id="KAK9908661.1"/>
    </source>
</evidence>
<protein>
    <recommendedName>
        <fullName evidence="6">Acetyl-CoA synthetase-like protein</fullName>
    </recommendedName>
</protein>
<evidence type="ECO:0000313" key="5">
    <source>
        <dbReference type="Proteomes" id="UP001491310"/>
    </source>
</evidence>
<comment type="similarity">
    <text evidence="1">Belongs to the ATP-dependent AMP-binding enzyme family.</text>
</comment>
<dbReference type="CDD" id="cd05941">
    <property type="entry name" value="MCS"/>
    <property type="match status" value="1"/>
</dbReference>
<accession>A0ABR2YPZ0</accession>
<dbReference type="Pfam" id="PF00501">
    <property type="entry name" value="AMP-binding"/>
    <property type="match status" value="1"/>
</dbReference>
<evidence type="ECO:0000259" key="3">
    <source>
        <dbReference type="Pfam" id="PF13193"/>
    </source>
</evidence>
<feature type="domain" description="AMP-dependent synthetase/ligase" evidence="2">
    <location>
        <begin position="13"/>
        <end position="377"/>
    </location>
</feature>
<reference evidence="4 5" key="1">
    <citation type="journal article" date="2024" name="Nat. Commun.">
        <title>Phylogenomics reveals the evolutionary origins of lichenization in chlorophyte algae.</title>
        <authorList>
            <person name="Puginier C."/>
            <person name="Libourel C."/>
            <person name="Otte J."/>
            <person name="Skaloud P."/>
            <person name="Haon M."/>
            <person name="Grisel S."/>
            <person name="Petersen M."/>
            <person name="Berrin J.G."/>
            <person name="Delaux P.M."/>
            <person name="Dal Grande F."/>
            <person name="Keller J."/>
        </authorList>
    </citation>
    <scope>NUCLEOTIDE SEQUENCE [LARGE SCALE GENOMIC DNA]</scope>
    <source>
        <strain evidence="4 5">SAG 216-7</strain>
    </source>
</reference>
<evidence type="ECO:0008006" key="6">
    <source>
        <dbReference type="Google" id="ProtNLM"/>
    </source>
</evidence>
<dbReference type="InterPro" id="IPR020845">
    <property type="entry name" value="AMP-binding_CS"/>
</dbReference>
<dbReference type="EMBL" id="JALJOT010000007">
    <property type="protein sequence ID" value="KAK9908661.1"/>
    <property type="molecule type" value="Genomic_DNA"/>
</dbReference>
<dbReference type="PROSITE" id="PS00455">
    <property type="entry name" value="AMP_BINDING"/>
    <property type="match status" value="1"/>
</dbReference>
<feature type="domain" description="AMP-binding enzyme C-terminal" evidence="3">
    <location>
        <begin position="432"/>
        <end position="505"/>
    </location>
</feature>
<dbReference type="InterPro" id="IPR042099">
    <property type="entry name" value="ANL_N_sf"/>
</dbReference>
<evidence type="ECO:0000256" key="1">
    <source>
        <dbReference type="ARBA" id="ARBA00006432"/>
    </source>
</evidence>
<dbReference type="Proteomes" id="UP001491310">
    <property type="component" value="Unassembled WGS sequence"/>
</dbReference>
<dbReference type="Gene3D" id="3.30.300.30">
    <property type="match status" value="1"/>
</dbReference>
<keyword evidence="5" id="KW-1185">Reference proteome</keyword>
<evidence type="ECO:0000259" key="2">
    <source>
        <dbReference type="Pfam" id="PF00501"/>
    </source>
</evidence>
<dbReference type="Gene3D" id="3.40.50.12780">
    <property type="entry name" value="N-terminal domain of ligase-like"/>
    <property type="match status" value="1"/>
</dbReference>
<dbReference type="PANTHER" id="PTHR43201">
    <property type="entry name" value="ACYL-COA SYNTHETASE"/>
    <property type="match status" value="1"/>
</dbReference>
<proteinExistence type="inferred from homology"/>
<dbReference type="Pfam" id="PF13193">
    <property type="entry name" value="AMP-binding_C"/>
    <property type="match status" value="1"/>
</dbReference>
<dbReference type="SUPFAM" id="SSF56801">
    <property type="entry name" value="Acetyl-CoA synthetase-like"/>
    <property type="match status" value="1"/>
</dbReference>
<name>A0ABR2YPZ0_9CHLO</name>
<organism evidence="4 5">
    <name type="scientific">Coccomyxa subellipsoidea</name>
    <dbReference type="NCBI Taxonomy" id="248742"/>
    <lineage>
        <taxon>Eukaryota</taxon>
        <taxon>Viridiplantae</taxon>
        <taxon>Chlorophyta</taxon>
        <taxon>core chlorophytes</taxon>
        <taxon>Trebouxiophyceae</taxon>
        <taxon>Trebouxiophyceae incertae sedis</taxon>
        <taxon>Coccomyxaceae</taxon>
        <taxon>Coccomyxa</taxon>
    </lineage>
</organism>